<feature type="domain" description="MRH" evidence="7">
    <location>
        <begin position="340"/>
        <end position="430"/>
    </location>
</feature>
<evidence type="ECO:0000256" key="2">
    <source>
        <dbReference type="ARBA" id="ARBA00022729"/>
    </source>
</evidence>
<evidence type="ECO:0000256" key="3">
    <source>
        <dbReference type="ARBA" id="ARBA00022824"/>
    </source>
</evidence>
<dbReference type="Pfam" id="PF12999">
    <property type="entry name" value="PRKCSH-like"/>
    <property type="match status" value="1"/>
</dbReference>
<protein>
    <recommendedName>
        <fullName evidence="1">Glucosidase 2 subunit beta</fullName>
    </recommendedName>
</protein>
<dbReference type="EMBL" id="HBHJ01017858">
    <property type="protein sequence ID" value="CAD9691581.1"/>
    <property type="molecule type" value="Transcribed_RNA"/>
</dbReference>
<feature type="coiled-coil region" evidence="5">
    <location>
        <begin position="297"/>
        <end position="327"/>
    </location>
</feature>
<dbReference type="Gene3D" id="2.70.130.10">
    <property type="entry name" value="Mannose-6-phosphate receptor binding domain"/>
    <property type="match status" value="1"/>
</dbReference>
<dbReference type="InterPro" id="IPR044865">
    <property type="entry name" value="MRH_dom"/>
</dbReference>
<evidence type="ECO:0000313" key="8">
    <source>
        <dbReference type="EMBL" id="CAD9691581.1"/>
    </source>
</evidence>
<dbReference type="InterPro" id="IPR036607">
    <property type="entry name" value="PRKCSH"/>
</dbReference>
<dbReference type="Pfam" id="PF13015">
    <property type="entry name" value="PRKCSH_1"/>
    <property type="match status" value="1"/>
</dbReference>
<evidence type="ECO:0000256" key="6">
    <source>
        <dbReference type="SAM" id="MobiDB-lite"/>
    </source>
</evidence>
<dbReference type="AlphaFoldDB" id="A0A7S2WK79"/>
<dbReference type="PANTHER" id="PTHR12630">
    <property type="entry name" value="N-LINKED OLIGOSACCHARIDE PROCESSING"/>
    <property type="match status" value="1"/>
</dbReference>
<dbReference type="SUPFAM" id="SSF50911">
    <property type="entry name" value="Mannose 6-phosphate receptor domain"/>
    <property type="match status" value="1"/>
</dbReference>
<proteinExistence type="predicted"/>
<reference evidence="8" key="1">
    <citation type="submission" date="2021-01" db="EMBL/GenBank/DDBJ databases">
        <authorList>
            <person name="Corre E."/>
            <person name="Pelletier E."/>
            <person name="Niang G."/>
            <person name="Scheremetjew M."/>
            <person name="Finn R."/>
            <person name="Kale V."/>
            <person name="Holt S."/>
            <person name="Cochrane G."/>
            <person name="Meng A."/>
            <person name="Brown T."/>
            <person name="Cohen L."/>
        </authorList>
    </citation>
    <scope>NUCLEOTIDE SEQUENCE</scope>
    <source>
        <strain evidence="8">CCMP1243</strain>
    </source>
</reference>
<keyword evidence="2" id="KW-0732">Signal</keyword>
<accession>A0A7S2WK79</accession>
<evidence type="ECO:0000259" key="7">
    <source>
        <dbReference type="PROSITE" id="PS51914"/>
    </source>
</evidence>
<dbReference type="PANTHER" id="PTHR12630:SF1">
    <property type="entry name" value="GLUCOSIDASE 2 SUBUNIT BETA"/>
    <property type="match status" value="1"/>
</dbReference>
<evidence type="ECO:0000256" key="4">
    <source>
        <dbReference type="ARBA" id="ARBA00023157"/>
    </source>
</evidence>
<gene>
    <name evidence="8" type="ORF">RMAR1173_LOCUS11828</name>
</gene>
<sequence>MLRSSSAVPRFRCTDTKGYEPLDVPAHVVGDGICDCCDGSDEAWNDRVQCSNECERMAEEARRADQERQAQLQMGYERFRSYCDIGTRQYEAEFAEMHETRTALERVATEVAELERRKAELSTQQEKERDQRKKDADTVWKQALALPQLNVEQKSTVLLTATIEASDTGMETLMGYLTTHFPSELTDSVDDVEVFSLAAEVSEILNPTDEVVVDPAGEATKAPPPSARTVDTVLAELRQALPLESAPDMDHMVIELLTDLKQFSRGAELSLGMRGETGHGLDFEALANPNSWTLDELAHVEEDLSERQRRQRELENNKQKLDTLEGTDFGLLKEYFVLNGKCFESHVSGFKYSICPFGDAKQDHTSLGKFTTWKDTNVMLFDNGAKCWNGPKRSLQVTFTCGAEDKILSVEEPETCVYAASFLSPAACGHNDERTQPTTTDHRQGPLA</sequence>
<feature type="region of interest" description="Disordered" evidence="6">
    <location>
        <begin position="116"/>
        <end position="135"/>
    </location>
</feature>
<organism evidence="8">
    <name type="scientific">Rhizochromulina marina</name>
    <dbReference type="NCBI Taxonomy" id="1034831"/>
    <lineage>
        <taxon>Eukaryota</taxon>
        <taxon>Sar</taxon>
        <taxon>Stramenopiles</taxon>
        <taxon>Ochrophyta</taxon>
        <taxon>Dictyochophyceae</taxon>
        <taxon>Rhizochromulinales</taxon>
        <taxon>Rhizochromulina</taxon>
    </lineage>
</organism>
<keyword evidence="4" id="KW-1015">Disulfide bond</keyword>
<dbReference type="InterPro" id="IPR028146">
    <property type="entry name" value="PRKCSH_N"/>
</dbReference>
<dbReference type="InterPro" id="IPR009011">
    <property type="entry name" value="Man6P_isomerase_rcpt-bd_dom_sf"/>
</dbReference>
<name>A0A7S2WK79_9STRA</name>
<dbReference type="GO" id="GO:0006491">
    <property type="term" value="P:N-glycan processing"/>
    <property type="evidence" value="ECO:0007669"/>
    <property type="project" value="TreeGrafter"/>
</dbReference>
<dbReference type="InterPro" id="IPR039794">
    <property type="entry name" value="Gtb1-like"/>
</dbReference>
<dbReference type="GO" id="GO:0017177">
    <property type="term" value="C:glucosidase II complex"/>
    <property type="evidence" value="ECO:0007669"/>
    <property type="project" value="TreeGrafter"/>
</dbReference>
<evidence type="ECO:0000256" key="1">
    <source>
        <dbReference type="ARBA" id="ARBA00022387"/>
    </source>
</evidence>
<dbReference type="PROSITE" id="PS51914">
    <property type="entry name" value="MRH"/>
    <property type="match status" value="1"/>
</dbReference>
<keyword evidence="5" id="KW-0175">Coiled coil</keyword>
<evidence type="ECO:0000256" key="5">
    <source>
        <dbReference type="SAM" id="Coils"/>
    </source>
</evidence>
<keyword evidence="3" id="KW-0256">Endoplasmic reticulum</keyword>